<dbReference type="InterPro" id="IPR041657">
    <property type="entry name" value="HTH_17"/>
</dbReference>
<organism evidence="2 3">
    <name type="scientific">Microterricola pindariensis</name>
    <dbReference type="NCBI Taxonomy" id="478010"/>
    <lineage>
        <taxon>Bacteria</taxon>
        <taxon>Bacillati</taxon>
        <taxon>Actinomycetota</taxon>
        <taxon>Actinomycetes</taxon>
        <taxon>Micrococcales</taxon>
        <taxon>Microbacteriaceae</taxon>
        <taxon>Microterricola</taxon>
    </lineage>
</organism>
<dbReference type="Pfam" id="PF12728">
    <property type="entry name" value="HTH_17"/>
    <property type="match status" value="1"/>
</dbReference>
<evidence type="ECO:0000313" key="2">
    <source>
        <dbReference type="EMBL" id="PPL19806.1"/>
    </source>
</evidence>
<sequence length="87" mass="9821">MLYNMTHLPITTLLALLTREGALLTVKETSHSLGVTEWWTRQLIARGDLRAINVGGTANTARWRVDPEDLRAFLANRESRSRDLMAS</sequence>
<comment type="caution">
    <text evidence="2">The sequence shown here is derived from an EMBL/GenBank/DDBJ whole genome shotgun (WGS) entry which is preliminary data.</text>
</comment>
<protein>
    <recommendedName>
        <fullName evidence="1">Helix-turn-helix domain-containing protein</fullName>
    </recommendedName>
</protein>
<reference evidence="2 3" key="1">
    <citation type="journal article" date="2008" name="Int. J. Syst. Evol. Microbiol.">
        <title>Leifsonia pindariensis sp. nov., isolated from the Pindari glacier of the Indian Himalayas, and emended description of the genus Leifsonia.</title>
        <authorList>
            <person name="Reddy G.S."/>
            <person name="Prabagaran S.R."/>
            <person name="Shivaji S."/>
        </authorList>
    </citation>
    <scope>NUCLEOTIDE SEQUENCE [LARGE SCALE GENOMIC DNA]</scope>
    <source>
        <strain evidence="2 3">PON 10</strain>
    </source>
</reference>
<keyword evidence="3" id="KW-1185">Reference proteome</keyword>
<name>A0ABX5AZK0_9MICO</name>
<evidence type="ECO:0000259" key="1">
    <source>
        <dbReference type="Pfam" id="PF12728"/>
    </source>
</evidence>
<dbReference type="EMBL" id="MPZN01000008">
    <property type="protein sequence ID" value="PPL19806.1"/>
    <property type="molecule type" value="Genomic_DNA"/>
</dbReference>
<dbReference type="Proteomes" id="UP000237755">
    <property type="component" value="Unassembled WGS sequence"/>
</dbReference>
<proteinExistence type="predicted"/>
<evidence type="ECO:0000313" key="3">
    <source>
        <dbReference type="Proteomes" id="UP000237755"/>
    </source>
</evidence>
<feature type="domain" description="Helix-turn-helix" evidence="1">
    <location>
        <begin position="23"/>
        <end position="77"/>
    </location>
</feature>
<accession>A0ABX5AZK0</accession>
<gene>
    <name evidence="2" type="ORF">GY24_04095</name>
</gene>